<dbReference type="GO" id="GO:0006814">
    <property type="term" value="P:sodium ion transport"/>
    <property type="evidence" value="ECO:0007669"/>
    <property type="project" value="UniProtKB-UniRule"/>
</dbReference>
<keyword evidence="3 9" id="KW-0812">Transmembrane</keyword>
<keyword evidence="8 9" id="KW-0472">Membrane</keyword>
<dbReference type="EC" id="7.2.3.1" evidence="9"/>
<keyword evidence="9" id="KW-0739">Sodium transport</keyword>
<dbReference type="eggNOG" id="COG3808">
    <property type="taxonomic scope" value="Bacteria"/>
</dbReference>
<keyword evidence="9" id="KW-1003">Cell membrane</keyword>
<dbReference type="AlphaFoldDB" id="F7Q188"/>
<evidence type="ECO:0000256" key="7">
    <source>
        <dbReference type="ARBA" id="ARBA00023065"/>
    </source>
</evidence>
<evidence type="ECO:0000256" key="2">
    <source>
        <dbReference type="ARBA" id="ARBA00022448"/>
    </source>
</evidence>
<feature type="transmembrane region" description="Helical" evidence="9">
    <location>
        <begin position="594"/>
        <end position="613"/>
    </location>
</feature>
<reference evidence="11 12" key="1">
    <citation type="journal article" date="2011" name="J. Bacteriol.">
        <title>Genome sequence of Haloplasma contractile, an unusual contractile bacterium from a deep-sea anoxic brine lake.</title>
        <authorList>
            <person name="Antunes A."/>
            <person name="Alam I."/>
            <person name="El Dorry H."/>
            <person name="Siam R."/>
            <person name="Robertson A."/>
            <person name="Bajic V.B."/>
            <person name="Stingl U."/>
        </authorList>
    </citation>
    <scope>NUCLEOTIDE SEQUENCE [LARGE SCALE GENOMIC DNA]</scope>
    <source>
        <strain evidence="11 12">SSD-17B</strain>
    </source>
</reference>
<evidence type="ECO:0000313" key="12">
    <source>
        <dbReference type="Proteomes" id="UP000005707"/>
    </source>
</evidence>
<dbReference type="GO" id="GO:0000287">
    <property type="term" value="F:magnesium ion binding"/>
    <property type="evidence" value="ECO:0007669"/>
    <property type="project" value="UniProtKB-UniRule"/>
</dbReference>
<dbReference type="GO" id="GO:0004427">
    <property type="term" value="F:inorganic diphosphate phosphatase activity"/>
    <property type="evidence" value="ECO:0007669"/>
    <property type="project" value="UniProtKB-UniRule"/>
</dbReference>
<dbReference type="GO" id="GO:0005886">
    <property type="term" value="C:plasma membrane"/>
    <property type="evidence" value="ECO:0007669"/>
    <property type="project" value="UniProtKB-SubCell"/>
</dbReference>
<dbReference type="RefSeq" id="WP_008825784.1">
    <property type="nucleotide sequence ID" value="NZ_AFNU02000003.1"/>
</dbReference>
<keyword evidence="9" id="KW-0915">Sodium</keyword>
<dbReference type="PIRSF" id="PIRSF001265">
    <property type="entry name" value="H+-PPase"/>
    <property type="match status" value="1"/>
</dbReference>
<feature type="transmembrane region" description="Helical" evidence="9">
    <location>
        <begin position="6"/>
        <end position="25"/>
    </location>
</feature>
<comment type="catalytic activity">
    <reaction evidence="9">
        <text>Na(+)(in) + diphosphate + H2O = Na(+)(out) + 2 phosphate + H(+)</text>
        <dbReference type="Rhea" id="RHEA:57884"/>
        <dbReference type="ChEBI" id="CHEBI:15377"/>
        <dbReference type="ChEBI" id="CHEBI:15378"/>
        <dbReference type="ChEBI" id="CHEBI:29101"/>
        <dbReference type="ChEBI" id="CHEBI:33019"/>
        <dbReference type="ChEBI" id="CHEBI:43474"/>
        <dbReference type="EC" id="7.2.3.1"/>
    </reaction>
</comment>
<accession>F7Q188</accession>
<dbReference type="EMBL" id="AFNU02000003">
    <property type="protein sequence ID" value="ERJ12805.1"/>
    <property type="molecule type" value="Genomic_DNA"/>
</dbReference>
<feature type="transmembrane region" description="Helical" evidence="9">
    <location>
        <begin position="409"/>
        <end position="429"/>
    </location>
</feature>
<gene>
    <name evidence="9 11" type="primary">hppA</name>
    <name evidence="11" type="ORF">HLPCO_001145</name>
</gene>
<comment type="function">
    <text evidence="9">Sodium pump that utilizes the energy of pyrophosphate hydrolysis as the driving force for Na(+) movement across the membrane.</text>
</comment>
<dbReference type="Pfam" id="PF03030">
    <property type="entry name" value="H_PPase"/>
    <property type="match status" value="1"/>
</dbReference>
<dbReference type="InterPro" id="IPR004131">
    <property type="entry name" value="PPase-energised_H-pump"/>
</dbReference>
<feature type="transmembrane region" description="Helical" evidence="9">
    <location>
        <begin position="660"/>
        <end position="681"/>
    </location>
</feature>
<comment type="activity regulation">
    <text evidence="9">Requires K(+) for maximal activity.</text>
</comment>
<comment type="similarity">
    <text evidence="9">Belongs to the H(+)-translocating pyrophosphatase (TC 3.A.10) family. K(+)-stimulated subfamily.</text>
</comment>
<comment type="caution">
    <text evidence="9">Lacks conserved residue(s) required for the propagation of feature annotation.</text>
</comment>
<feature type="transmembrane region" description="Helical" evidence="9">
    <location>
        <begin position="470"/>
        <end position="490"/>
    </location>
</feature>
<dbReference type="HAMAP" id="MF_01129">
    <property type="entry name" value="PPase_energized_pump"/>
    <property type="match status" value="1"/>
</dbReference>
<keyword evidence="12" id="KW-1185">Reference proteome</keyword>
<evidence type="ECO:0000256" key="6">
    <source>
        <dbReference type="ARBA" id="ARBA00022989"/>
    </source>
</evidence>
<feature type="transmembrane region" description="Helical" evidence="9">
    <location>
        <begin position="61"/>
        <end position="82"/>
    </location>
</feature>
<dbReference type="Proteomes" id="UP000005707">
    <property type="component" value="Unassembled WGS sequence"/>
</dbReference>
<keyword evidence="2 9" id="KW-0813">Transport</keyword>
<evidence type="ECO:0000256" key="3">
    <source>
        <dbReference type="ARBA" id="ARBA00022692"/>
    </source>
</evidence>
<feature type="transmembrane region" description="Helical" evidence="9">
    <location>
        <begin position="502"/>
        <end position="522"/>
    </location>
</feature>
<evidence type="ECO:0000256" key="9">
    <source>
        <dbReference type="HAMAP-Rule" id="MF_01129"/>
    </source>
</evidence>
<feature type="region of interest" description="Disordered" evidence="10">
    <location>
        <begin position="627"/>
        <end position="648"/>
    </location>
</feature>
<comment type="cofactor">
    <cofactor evidence="9">
        <name>Mg(2+)</name>
        <dbReference type="ChEBI" id="CHEBI:18420"/>
    </cofactor>
</comment>
<feature type="transmembrane region" description="Helical" evidence="9">
    <location>
        <begin position="166"/>
        <end position="184"/>
    </location>
</feature>
<evidence type="ECO:0000256" key="4">
    <source>
        <dbReference type="ARBA" id="ARBA00022842"/>
    </source>
</evidence>
<keyword evidence="6 9" id="KW-1133">Transmembrane helix</keyword>
<dbReference type="InParanoid" id="F7Q188"/>
<feature type="transmembrane region" description="Helical" evidence="9">
    <location>
        <begin position="238"/>
        <end position="257"/>
    </location>
</feature>
<dbReference type="GO" id="GO:0012505">
    <property type="term" value="C:endomembrane system"/>
    <property type="evidence" value="ECO:0007669"/>
    <property type="project" value="UniProtKB-SubCell"/>
</dbReference>
<feature type="transmembrane region" description="Helical" evidence="9">
    <location>
        <begin position="128"/>
        <end position="154"/>
    </location>
</feature>
<proteinExistence type="inferred from homology"/>
<dbReference type="GO" id="GO:0009678">
    <property type="term" value="F:diphosphate hydrolysis-driven proton transmembrane transporter activity"/>
    <property type="evidence" value="ECO:0007669"/>
    <property type="project" value="UniProtKB-UniRule"/>
</dbReference>
<keyword evidence="4 9" id="KW-0460">Magnesium</keyword>
<name>F7Q188_9MOLU</name>
<dbReference type="PANTHER" id="PTHR31998">
    <property type="entry name" value="K(+)-INSENSITIVE PYROPHOSPHATE-ENERGIZED PROTON PUMP"/>
    <property type="match status" value="1"/>
</dbReference>
<comment type="caution">
    <text evidence="11">The sequence shown here is derived from an EMBL/GenBank/DDBJ whole genome shotgun (WGS) entry which is preliminary data.</text>
</comment>
<feature type="transmembrane region" description="Helical" evidence="9">
    <location>
        <begin position="88"/>
        <end position="107"/>
    </location>
</feature>
<reference evidence="11 12" key="2">
    <citation type="journal article" date="2013" name="PLoS ONE">
        <title>INDIGO - INtegrated Data Warehouse of MIcrobial GenOmes with Examples from the Red Sea Extremophiles.</title>
        <authorList>
            <person name="Alam I."/>
            <person name="Antunes A."/>
            <person name="Kamau A.A."/>
            <person name="Ba Alawi W."/>
            <person name="Kalkatawi M."/>
            <person name="Stingl U."/>
            <person name="Bajic V.B."/>
        </authorList>
    </citation>
    <scope>NUCLEOTIDE SEQUENCE [LARGE SCALE GENOMIC DNA]</scope>
    <source>
        <strain evidence="11 12">SSD-17B</strain>
    </source>
</reference>
<dbReference type="GO" id="GO:0030955">
    <property type="term" value="F:potassium ion binding"/>
    <property type="evidence" value="ECO:0007669"/>
    <property type="project" value="UniProtKB-UniRule"/>
</dbReference>
<feature type="site" description="Determinant of potassium dependence" evidence="9">
    <location>
        <position position="464"/>
    </location>
</feature>
<feature type="compositionally biased region" description="Basic and acidic residues" evidence="10">
    <location>
        <begin position="627"/>
        <end position="638"/>
    </location>
</feature>
<evidence type="ECO:0000256" key="8">
    <source>
        <dbReference type="ARBA" id="ARBA00023136"/>
    </source>
</evidence>
<evidence type="ECO:0000313" key="11">
    <source>
        <dbReference type="EMBL" id="ERJ12805.1"/>
    </source>
</evidence>
<feature type="transmembrane region" description="Helical" evidence="9">
    <location>
        <begin position="378"/>
        <end position="397"/>
    </location>
</feature>
<keyword evidence="5 9" id="KW-1278">Translocase</keyword>
<protein>
    <recommendedName>
        <fullName evidence="9">Putative K(+)-stimulated pyrophosphate-energized sodium pump</fullName>
        <ecNumber evidence="9">7.2.3.1</ecNumber>
    </recommendedName>
    <alternativeName>
        <fullName evidence="9">Membrane-bound sodium-translocating pyrophosphatase</fullName>
    </alternativeName>
    <alternativeName>
        <fullName evidence="9">Pyrophosphate-energized inorganic pyrophosphatase</fullName>
        <shortName evidence="9">Na(+)-PPase</shortName>
    </alternativeName>
</protein>
<evidence type="ECO:0000256" key="5">
    <source>
        <dbReference type="ARBA" id="ARBA00022967"/>
    </source>
</evidence>
<sequence length="685" mass="69999">MNNLDTTFIIVAIATAVVALLYALLLNSRVKRVSQGNDRMKELATHIQEGAMAFLTREYKALVLFVVVLFFVMGLFLPVHSWLTATNFLIGATLSGLAGFFGMRAATSANARTANAAKEGGMNKALSVAFSGGAVMGMSVVGLGLIGLTGLYFIETQIIGVSDTNIASVLTGFGLGASSIALFGRVGGGIYTKAADVGADLVGKVEAGIPEDDPRNPATIADNVGDNVGDVAGMGADLFESFVGSIISAITLGFLAFGVEGAVFPMILAGLGILAAVLGSLFVRGGENTDPAKSLHFGTYVSAGLVVIAAYLLSYFYLGELGPFFAIIAGLAVGLIIAFITEIYTSGEYGSVKKIAEQSETGPATNIIAGLSVGMKSTALPVLFIVIGIIVAFYAAGGNTSVDNGLYGIALAAVGMLSTAGITIAVDAYGPIADNAGGIAEMAELDPSVREVTDKLDAVGNTTAAIGKGFAIGSAALTALALFASYAKVAGLEGINILEPKVIAGLLIGSMLPFLFSAMTMMSVGKAANKMIEEVRRQFREIPGIMEGTAKPEYAKCVDISTAAALREMLLPGVLAVTAPLLTGYVLGAAALGGLLAGALGAGIMMAIFMSNAGGAWDNAKKYIEEGHHGGKGSEPHKAAVTGDTVGDPFKDTSGPSINILIKLMTIVSLVFAGLFGSGLIEQLF</sequence>
<feature type="transmembrane region" description="Helical" evidence="9">
    <location>
        <begin position="263"/>
        <end position="283"/>
    </location>
</feature>
<dbReference type="NCBIfam" id="TIGR01104">
    <property type="entry name" value="V_PPase"/>
    <property type="match status" value="1"/>
</dbReference>
<keyword evidence="11" id="KW-0378">Hydrolase</keyword>
<keyword evidence="9" id="KW-0630">Potassium</keyword>
<comment type="subcellular location">
    <subcellularLocation>
        <location evidence="9">Cell membrane</location>
        <topology evidence="9">Multi-pass membrane protein</topology>
    </subcellularLocation>
    <subcellularLocation>
        <location evidence="1">Endomembrane system</location>
        <topology evidence="1">Multi-pass membrane protein</topology>
    </subcellularLocation>
</comment>
<dbReference type="NCBIfam" id="NF001960">
    <property type="entry name" value="PRK00733.3-5"/>
    <property type="match status" value="1"/>
</dbReference>
<keyword evidence="7 9" id="KW-0406">Ion transport</keyword>
<dbReference type="OrthoDB" id="9808652at2"/>
<evidence type="ECO:0000256" key="1">
    <source>
        <dbReference type="ARBA" id="ARBA00004127"/>
    </source>
</evidence>
<comment type="subunit">
    <text evidence="9">Homodimer.</text>
</comment>
<evidence type="ECO:0000256" key="10">
    <source>
        <dbReference type="SAM" id="MobiDB-lite"/>
    </source>
</evidence>
<feature type="transmembrane region" description="Helical" evidence="9">
    <location>
        <begin position="295"/>
        <end position="318"/>
    </location>
</feature>
<feature type="transmembrane region" description="Helical" evidence="9">
    <location>
        <begin position="324"/>
        <end position="344"/>
    </location>
</feature>
<organism evidence="11 12">
    <name type="scientific">Haloplasma contractile SSD-17B</name>
    <dbReference type="NCBI Taxonomy" id="1033810"/>
    <lineage>
        <taxon>Bacteria</taxon>
        <taxon>Bacillati</taxon>
        <taxon>Mycoplasmatota</taxon>
        <taxon>Mollicutes</taxon>
        <taxon>Haloplasmatales</taxon>
        <taxon>Haloplasmataceae</taxon>
        <taxon>Haloplasma</taxon>
    </lineage>
</organism>